<feature type="domain" description="DUF8052" evidence="1">
    <location>
        <begin position="3"/>
        <end position="162"/>
    </location>
</feature>
<dbReference type="Proteomes" id="UP001519342">
    <property type="component" value="Unassembled WGS sequence"/>
</dbReference>
<proteinExistence type="predicted"/>
<accession>A0ABS4GEA7</accession>
<keyword evidence="3" id="KW-1185">Reference proteome</keyword>
<name>A0ABS4GEA7_9FIRM</name>
<evidence type="ECO:0000259" key="1">
    <source>
        <dbReference type="Pfam" id="PF26226"/>
    </source>
</evidence>
<comment type="caution">
    <text evidence="2">The sequence shown here is derived from an EMBL/GenBank/DDBJ whole genome shotgun (WGS) entry which is preliminary data.</text>
</comment>
<reference evidence="2 3" key="1">
    <citation type="submission" date="2021-03" db="EMBL/GenBank/DDBJ databases">
        <title>Genomic Encyclopedia of Type Strains, Phase IV (KMG-IV): sequencing the most valuable type-strain genomes for metagenomic binning, comparative biology and taxonomic classification.</title>
        <authorList>
            <person name="Goeker M."/>
        </authorList>
    </citation>
    <scope>NUCLEOTIDE SEQUENCE [LARGE SCALE GENOMIC DNA]</scope>
    <source>
        <strain evidence="2 3">DSM 24004</strain>
    </source>
</reference>
<gene>
    <name evidence="2" type="ORF">J2Z76_001888</name>
</gene>
<dbReference type="Pfam" id="PF26226">
    <property type="entry name" value="DUF8052"/>
    <property type="match status" value="1"/>
</dbReference>
<evidence type="ECO:0000313" key="3">
    <source>
        <dbReference type="Proteomes" id="UP001519342"/>
    </source>
</evidence>
<protein>
    <recommendedName>
        <fullName evidence="1">DUF8052 domain-containing protein</fullName>
    </recommendedName>
</protein>
<evidence type="ECO:0000313" key="2">
    <source>
        <dbReference type="EMBL" id="MBP1926024.1"/>
    </source>
</evidence>
<organism evidence="2 3">
    <name type="scientific">Sedimentibacter acidaminivorans</name>
    <dbReference type="NCBI Taxonomy" id="913099"/>
    <lineage>
        <taxon>Bacteria</taxon>
        <taxon>Bacillati</taxon>
        <taxon>Bacillota</taxon>
        <taxon>Tissierellia</taxon>
        <taxon>Sedimentibacter</taxon>
    </lineage>
</organism>
<sequence length="166" mass="19873">MNSNEYLNKLKSSLTKYFDIELDKELGGRQFSLYGRYYTRNSKYFALRKFEVYSFKINEYVLYHNCNNLDVDYINELKEYIKDNVDNIVIRDSETMSSAITLLISSEEDIDNDTIKSVKKFKFYKSYDWGFKGWVNVKLILVNLKTNQAYSNSLGRREKKRFIFLK</sequence>
<dbReference type="EMBL" id="JAGGKS010000005">
    <property type="protein sequence ID" value="MBP1926024.1"/>
    <property type="molecule type" value="Genomic_DNA"/>
</dbReference>
<dbReference type="InterPro" id="IPR058365">
    <property type="entry name" value="DUF8052"/>
</dbReference>
<dbReference type="RefSeq" id="WP_209511762.1">
    <property type="nucleotide sequence ID" value="NZ_JAGGKS010000005.1"/>
</dbReference>